<dbReference type="AlphaFoldDB" id="A0A1Y5EEA4"/>
<dbReference type="InterPro" id="IPR009045">
    <property type="entry name" value="Zn_M74/Hedgehog-like"/>
</dbReference>
<sequence length="240" mass="26897">MQSSNHINSINPAQLLGQNEGHLCYMSERVAIHKKMKSAFDMMVSAAKADAIELTIASGFRSFDRQLMLWNNKFSGKTPIKNSAGEVVSPAYLSPLELAHSILLYSALPGASRHHWGCDIDVYAPNLLTKNYQLQLEPWEYSDQGPLAKLSAWLIQHAHQFGFYFPYASFQGGVAKEPWHISYLPLAQQYQQAFDIELLTQTLNNSTILGKSVIIENLDDIAKRYINNVCIAPSNVILPE</sequence>
<evidence type="ECO:0000313" key="2">
    <source>
        <dbReference type="EMBL" id="OUR80680.1"/>
    </source>
</evidence>
<dbReference type="InterPro" id="IPR003709">
    <property type="entry name" value="VanY-like_core_dom"/>
</dbReference>
<organism evidence="2 3">
    <name type="scientific">Colwellia psychrerythraea</name>
    <name type="common">Vibrio psychroerythus</name>
    <dbReference type="NCBI Taxonomy" id="28229"/>
    <lineage>
        <taxon>Bacteria</taxon>
        <taxon>Pseudomonadati</taxon>
        <taxon>Pseudomonadota</taxon>
        <taxon>Gammaproteobacteria</taxon>
        <taxon>Alteromonadales</taxon>
        <taxon>Colwelliaceae</taxon>
        <taxon>Colwellia</taxon>
    </lineage>
</organism>
<evidence type="ECO:0000259" key="1">
    <source>
        <dbReference type="Pfam" id="PF02557"/>
    </source>
</evidence>
<dbReference type="PANTHER" id="PTHR34385">
    <property type="entry name" value="D-ALANYL-D-ALANINE CARBOXYPEPTIDASE"/>
    <property type="match status" value="1"/>
</dbReference>
<dbReference type="Proteomes" id="UP000243053">
    <property type="component" value="Unassembled WGS sequence"/>
</dbReference>
<name>A0A1Y5EEA4_COLPS</name>
<accession>A0A1Y5EEA4</accession>
<protein>
    <submittedName>
        <fullName evidence="2">D-alanyl-D-alanine carboxypeptidase</fullName>
    </submittedName>
</protein>
<dbReference type="Gene3D" id="3.30.1380.10">
    <property type="match status" value="1"/>
</dbReference>
<proteinExistence type="predicted"/>
<reference evidence="3" key="1">
    <citation type="journal article" date="2017" name="Proc. Natl. Acad. Sci. U.S.A.">
        <title>Simulation of Deepwater Horizon oil plume reveals substrate specialization within a complex community of hydrocarbon degraders.</title>
        <authorList>
            <person name="Hu P."/>
            <person name="Dubinsky E.A."/>
            <person name="Probst A.J."/>
            <person name="Wang J."/>
            <person name="Sieber C.M.K."/>
            <person name="Tom L.M."/>
            <person name="Gardinali P."/>
            <person name="Banfield J.F."/>
            <person name="Atlas R.M."/>
            <person name="Andersen G.L."/>
        </authorList>
    </citation>
    <scope>NUCLEOTIDE SEQUENCE [LARGE SCALE GENOMIC DNA]</scope>
</reference>
<keyword evidence="2" id="KW-0645">Protease</keyword>
<comment type="caution">
    <text evidence="2">The sequence shown here is derived from an EMBL/GenBank/DDBJ whole genome shotgun (WGS) entry which is preliminary data.</text>
</comment>
<dbReference type="GO" id="GO:0004180">
    <property type="term" value="F:carboxypeptidase activity"/>
    <property type="evidence" value="ECO:0007669"/>
    <property type="project" value="UniProtKB-KW"/>
</dbReference>
<dbReference type="Pfam" id="PF02557">
    <property type="entry name" value="VanY"/>
    <property type="match status" value="1"/>
</dbReference>
<feature type="domain" description="D-alanyl-D-alanine carboxypeptidase-like core" evidence="1">
    <location>
        <begin position="31"/>
        <end position="185"/>
    </location>
</feature>
<dbReference type="SUPFAM" id="SSF55166">
    <property type="entry name" value="Hedgehog/DD-peptidase"/>
    <property type="match status" value="1"/>
</dbReference>
<keyword evidence="2" id="KW-0121">Carboxypeptidase</keyword>
<dbReference type="InterPro" id="IPR052179">
    <property type="entry name" value="DD-CPase-like"/>
</dbReference>
<dbReference type="EMBL" id="MAAF01000058">
    <property type="protein sequence ID" value="OUR80680.1"/>
    <property type="molecule type" value="Genomic_DNA"/>
</dbReference>
<dbReference type="PANTHER" id="PTHR34385:SF1">
    <property type="entry name" value="PEPTIDOGLYCAN L-ALANYL-D-GLUTAMATE ENDOPEPTIDASE CWLK"/>
    <property type="match status" value="1"/>
</dbReference>
<dbReference type="GO" id="GO:0006508">
    <property type="term" value="P:proteolysis"/>
    <property type="evidence" value="ECO:0007669"/>
    <property type="project" value="InterPro"/>
</dbReference>
<evidence type="ECO:0000313" key="3">
    <source>
        <dbReference type="Proteomes" id="UP000243053"/>
    </source>
</evidence>
<gene>
    <name evidence="2" type="ORF">A9Q75_10100</name>
</gene>
<keyword evidence="2" id="KW-0378">Hydrolase</keyword>
<dbReference type="CDD" id="cd14847">
    <property type="entry name" value="DD-carboxypeptidase_like"/>
    <property type="match status" value="1"/>
</dbReference>